<evidence type="ECO:0000313" key="2">
    <source>
        <dbReference type="EMBL" id="TXR53407.1"/>
    </source>
</evidence>
<proteinExistence type="predicted"/>
<dbReference type="SUPFAM" id="SSF52091">
    <property type="entry name" value="SpoIIaa-like"/>
    <property type="match status" value="1"/>
</dbReference>
<reference evidence="2 3" key="1">
    <citation type="submission" date="2019-07" db="EMBL/GenBank/DDBJ databases">
        <title>Reinekea sp. strain SSH23 genome sequencing and assembly.</title>
        <authorList>
            <person name="Kim I."/>
        </authorList>
    </citation>
    <scope>NUCLEOTIDE SEQUENCE [LARGE SCALE GENOMIC DNA]</scope>
    <source>
        <strain evidence="2 3">SSH23</strain>
    </source>
</reference>
<organism evidence="2 3">
    <name type="scientific">Reinekea thalattae</name>
    <dbReference type="NCBI Taxonomy" id="2593301"/>
    <lineage>
        <taxon>Bacteria</taxon>
        <taxon>Pseudomonadati</taxon>
        <taxon>Pseudomonadota</taxon>
        <taxon>Gammaproteobacteria</taxon>
        <taxon>Oceanospirillales</taxon>
        <taxon>Saccharospirillaceae</taxon>
        <taxon>Reinekea</taxon>
    </lineage>
</organism>
<dbReference type="InterPro" id="IPR058548">
    <property type="entry name" value="MlaB-like_STAS"/>
</dbReference>
<evidence type="ECO:0000313" key="3">
    <source>
        <dbReference type="Proteomes" id="UP000321764"/>
    </source>
</evidence>
<dbReference type="PANTHER" id="PTHR33495:SF15">
    <property type="entry name" value="STAS DOMAIN-CONTAINING PROTEIN"/>
    <property type="match status" value="1"/>
</dbReference>
<evidence type="ECO:0000259" key="1">
    <source>
        <dbReference type="PROSITE" id="PS50801"/>
    </source>
</evidence>
<dbReference type="EMBL" id="VKAD01000001">
    <property type="protein sequence ID" value="TXR53407.1"/>
    <property type="molecule type" value="Genomic_DNA"/>
</dbReference>
<dbReference type="CDD" id="cd07043">
    <property type="entry name" value="STAS_anti-anti-sigma_factors"/>
    <property type="match status" value="1"/>
</dbReference>
<comment type="caution">
    <text evidence="2">The sequence shown here is derived from an EMBL/GenBank/DDBJ whole genome shotgun (WGS) entry which is preliminary data.</text>
</comment>
<accession>A0A5C8Z6Z7</accession>
<keyword evidence="3" id="KW-1185">Reference proteome</keyword>
<feature type="domain" description="STAS" evidence="1">
    <location>
        <begin position="1"/>
        <end position="99"/>
    </location>
</feature>
<sequence length="99" mass="11063">MTVTASTQGEKITIQVSGRFDFSSHQEFRQIYENVSADVSLYTVDMKDATYLDSSALGMLLLMRDYAGGDNARIDIINCNDDVKKILIISNFGQLFNIV</sequence>
<dbReference type="GO" id="GO:0043856">
    <property type="term" value="F:anti-sigma factor antagonist activity"/>
    <property type="evidence" value="ECO:0007669"/>
    <property type="project" value="TreeGrafter"/>
</dbReference>
<dbReference type="PANTHER" id="PTHR33495">
    <property type="entry name" value="ANTI-SIGMA FACTOR ANTAGONIST TM_1081-RELATED-RELATED"/>
    <property type="match status" value="1"/>
</dbReference>
<dbReference type="Proteomes" id="UP000321764">
    <property type="component" value="Unassembled WGS sequence"/>
</dbReference>
<dbReference type="RefSeq" id="WP_147712754.1">
    <property type="nucleotide sequence ID" value="NZ_VKAD01000001.1"/>
</dbReference>
<gene>
    <name evidence="2" type="ORF">FME95_02220</name>
</gene>
<dbReference type="OrthoDB" id="278639at2"/>
<protein>
    <submittedName>
        <fullName evidence="2">STAS domain-containing protein</fullName>
    </submittedName>
</protein>
<dbReference type="InterPro" id="IPR036513">
    <property type="entry name" value="STAS_dom_sf"/>
</dbReference>
<dbReference type="Gene3D" id="3.30.750.24">
    <property type="entry name" value="STAS domain"/>
    <property type="match status" value="1"/>
</dbReference>
<dbReference type="AlphaFoldDB" id="A0A5C8Z6Z7"/>
<dbReference type="PROSITE" id="PS50801">
    <property type="entry name" value="STAS"/>
    <property type="match status" value="1"/>
</dbReference>
<name>A0A5C8Z6Z7_9GAMM</name>
<dbReference type="Pfam" id="PF13466">
    <property type="entry name" value="STAS_2"/>
    <property type="match status" value="1"/>
</dbReference>
<dbReference type="InterPro" id="IPR002645">
    <property type="entry name" value="STAS_dom"/>
</dbReference>